<name>A0ACB9JD59_9ASTR</name>
<accession>A0ACB9JD59</accession>
<dbReference type="Proteomes" id="UP001056120">
    <property type="component" value="Linkage Group LG04"/>
</dbReference>
<gene>
    <name evidence="1" type="ORF">L1987_11282</name>
</gene>
<organism evidence="1 2">
    <name type="scientific">Smallanthus sonchifolius</name>
    <dbReference type="NCBI Taxonomy" id="185202"/>
    <lineage>
        <taxon>Eukaryota</taxon>
        <taxon>Viridiplantae</taxon>
        <taxon>Streptophyta</taxon>
        <taxon>Embryophyta</taxon>
        <taxon>Tracheophyta</taxon>
        <taxon>Spermatophyta</taxon>
        <taxon>Magnoliopsida</taxon>
        <taxon>eudicotyledons</taxon>
        <taxon>Gunneridae</taxon>
        <taxon>Pentapetalae</taxon>
        <taxon>asterids</taxon>
        <taxon>campanulids</taxon>
        <taxon>Asterales</taxon>
        <taxon>Asteraceae</taxon>
        <taxon>Asteroideae</taxon>
        <taxon>Heliantheae alliance</taxon>
        <taxon>Millerieae</taxon>
        <taxon>Smallanthus</taxon>
    </lineage>
</organism>
<evidence type="ECO:0000313" key="2">
    <source>
        <dbReference type="Proteomes" id="UP001056120"/>
    </source>
</evidence>
<evidence type="ECO:0000313" key="1">
    <source>
        <dbReference type="EMBL" id="KAI3817490.1"/>
    </source>
</evidence>
<reference evidence="2" key="1">
    <citation type="journal article" date="2022" name="Mol. Ecol. Resour.">
        <title>The genomes of chicory, endive, great burdock and yacon provide insights into Asteraceae palaeo-polyploidization history and plant inulin production.</title>
        <authorList>
            <person name="Fan W."/>
            <person name="Wang S."/>
            <person name="Wang H."/>
            <person name="Wang A."/>
            <person name="Jiang F."/>
            <person name="Liu H."/>
            <person name="Zhao H."/>
            <person name="Xu D."/>
            <person name="Zhang Y."/>
        </authorList>
    </citation>
    <scope>NUCLEOTIDE SEQUENCE [LARGE SCALE GENOMIC DNA]</scope>
    <source>
        <strain evidence="2">cv. Yunnan</strain>
    </source>
</reference>
<protein>
    <submittedName>
        <fullName evidence="1">Uncharacterized protein</fullName>
    </submittedName>
</protein>
<comment type="caution">
    <text evidence="1">The sequence shown here is derived from an EMBL/GenBank/DDBJ whole genome shotgun (WGS) entry which is preliminary data.</text>
</comment>
<reference evidence="1 2" key="2">
    <citation type="journal article" date="2022" name="Mol. Ecol. Resour.">
        <title>The genomes of chicory, endive, great burdock and yacon provide insights into Asteraceae paleo-polyploidization history and plant inulin production.</title>
        <authorList>
            <person name="Fan W."/>
            <person name="Wang S."/>
            <person name="Wang H."/>
            <person name="Wang A."/>
            <person name="Jiang F."/>
            <person name="Liu H."/>
            <person name="Zhao H."/>
            <person name="Xu D."/>
            <person name="Zhang Y."/>
        </authorList>
    </citation>
    <scope>NUCLEOTIDE SEQUENCE [LARGE SCALE GENOMIC DNA]</scope>
    <source>
        <strain evidence="2">cv. Yunnan</strain>
        <tissue evidence="1">Leaves</tissue>
    </source>
</reference>
<sequence length="102" mass="11523">MLAWSDETQNRGTLVYDPERFVGMDVDFRGQDFWFLPFGNERRGCSGFPFGSVIVPFSLGTPEWPSGIGPSDDLQEIFGLTTREKTALKLVPTKNKNHRALQ</sequence>
<proteinExistence type="predicted"/>
<keyword evidence="2" id="KW-1185">Reference proteome</keyword>
<dbReference type="EMBL" id="CM042021">
    <property type="protein sequence ID" value="KAI3817490.1"/>
    <property type="molecule type" value="Genomic_DNA"/>
</dbReference>